<organism evidence="4 5">
    <name type="scientific">Cyanobium usitatum str. Tous</name>
    <dbReference type="NCBI Taxonomy" id="2116684"/>
    <lineage>
        <taxon>Bacteria</taxon>
        <taxon>Bacillati</taxon>
        <taxon>Cyanobacteriota</taxon>
        <taxon>Cyanophyceae</taxon>
        <taxon>Synechococcales</taxon>
        <taxon>Prochlorococcaceae</taxon>
        <taxon>Cyanobium</taxon>
    </lineage>
</organism>
<comment type="caution">
    <text evidence="4">The sequence shown here is derived from an EMBL/GenBank/DDBJ whole genome shotgun (WGS) entry which is preliminary data.</text>
</comment>
<protein>
    <submittedName>
        <fullName evidence="4">Integrase</fullName>
    </submittedName>
</protein>
<dbReference type="OrthoDB" id="551029at2"/>
<keyword evidence="5" id="KW-1185">Reference proteome</keyword>
<evidence type="ECO:0000256" key="2">
    <source>
        <dbReference type="SAM" id="MobiDB-lite"/>
    </source>
</evidence>
<dbReference type="GO" id="GO:0015074">
    <property type="term" value="P:DNA integration"/>
    <property type="evidence" value="ECO:0007669"/>
    <property type="project" value="InterPro"/>
</dbReference>
<evidence type="ECO:0000259" key="3">
    <source>
        <dbReference type="PROSITE" id="PS51898"/>
    </source>
</evidence>
<evidence type="ECO:0000313" key="4">
    <source>
        <dbReference type="EMBL" id="PSJ04122.1"/>
    </source>
</evidence>
<evidence type="ECO:0000313" key="5">
    <source>
        <dbReference type="Proteomes" id="UP000243002"/>
    </source>
</evidence>
<dbReference type="RefSeq" id="WP_106632865.1">
    <property type="nucleotide sequence ID" value="NZ_PXXO01000015.1"/>
</dbReference>
<dbReference type="GO" id="GO:0006310">
    <property type="term" value="P:DNA recombination"/>
    <property type="evidence" value="ECO:0007669"/>
    <property type="project" value="UniProtKB-KW"/>
</dbReference>
<feature type="domain" description="Tyr recombinase" evidence="3">
    <location>
        <begin position="284"/>
        <end position="488"/>
    </location>
</feature>
<accession>A0A2P7MSD5</accession>
<dbReference type="SUPFAM" id="SSF56349">
    <property type="entry name" value="DNA breaking-rejoining enzymes"/>
    <property type="match status" value="1"/>
</dbReference>
<dbReference type="GO" id="GO:0003677">
    <property type="term" value="F:DNA binding"/>
    <property type="evidence" value="ECO:0007669"/>
    <property type="project" value="InterPro"/>
</dbReference>
<feature type="region of interest" description="Disordered" evidence="2">
    <location>
        <begin position="255"/>
        <end position="296"/>
    </location>
</feature>
<dbReference type="Proteomes" id="UP000243002">
    <property type="component" value="Unassembled WGS sequence"/>
</dbReference>
<dbReference type="EMBL" id="PXXO01000015">
    <property type="protein sequence ID" value="PSJ04122.1"/>
    <property type="molecule type" value="Genomic_DNA"/>
</dbReference>
<proteinExistence type="predicted"/>
<dbReference type="CDD" id="cd00397">
    <property type="entry name" value="DNA_BRE_C"/>
    <property type="match status" value="1"/>
</dbReference>
<dbReference type="InterPro" id="IPR002104">
    <property type="entry name" value="Integrase_catalytic"/>
</dbReference>
<dbReference type="PROSITE" id="PS51898">
    <property type="entry name" value="TYR_RECOMBINASE"/>
    <property type="match status" value="1"/>
</dbReference>
<gene>
    <name evidence="4" type="ORF">C7K55_11440</name>
</gene>
<reference evidence="4 5" key="1">
    <citation type="journal article" date="2018" name="Environ. Microbiol.">
        <title>Ecological and genomic features of two widespread freshwater picocyanobacteria.</title>
        <authorList>
            <person name="Cabello-Yeves P.J."/>
            <person name="Picazo A."/>
            <person name="Camacho A."/>
            <person name="Callieri C."/>
            <person name="Rosselli R."/>
            <person name="Roda-Garcia J.J."/>
            <person name="Coutinho F.H."/>
            <person name="Rodriguez-Valera F."/>
        </authorList>
    </citation>
    <scope>NUCLEOTIDE SEQUENCE [LARGE SCALE GENOMIC DNA]</scope>
    <source>
        <strain evidence="4 5">Tous</strain>
    </source>
</reference>
<keyword evidence="1" id="KW-0233">DNA recombination</keyword>
<dbReference type="InterPro" id="IPR011010">
    <property type="entry name" value="DNA_brk_join_enz"/>
</dbReference>
<sequence length="510" mass="59098">MARFGRVLDRVDLQGGKRNNAYIYRDPQKGGKWHLHFLNRETDQKHRFVLKRPNGGFPNPSPLGEDEALGLAQERYIELRTRTDRGEVVNVLTIGDMVDRFLEREAKRISNRPHEGITAARHRLIRNQCRHFLNYCSDGRGGPKKKVHLVRRGFLDGYQYWREEQTNELDKQGHKLPRPTTLNGEFSTIKRMWREVALAKGFVTRDQLPEVPYAKAPKDQSYRRSAFSVEEWVQMEKAARLYWIEGKSRYDEDGNPMGYQKITRGPNKGESSDRPITRNNLYGVNKGKGTRQSERAKNQLTHRQMLYLAMRISMESGIRIGSLRKIRWSHISENKTLSGEDRKIWCIVEVPAENTKTGRWYELSAPIASHLERLKKISKPKTKTDLLFRNQTTGKEFSDRIWRDGLLEMLVEAGLATWADPNSINQRKVEVSSGKTLTWYSFRHTWITFALERGVPIATVCNNCDTSIEYIQGHYFHYVAKRATEALSTGRKGLKAAVGKDWMRDPYVEG</sequence>
<evidence type="ECO:0000256" key="1">
    <source>
        <dbReference type="ARBA" id="ARBA00023172"/>
    </source>
</evidence>
<dbReference type="AlphaFoldDB" id="A0A2P7MSD5"/>
<dbReference type="Gene3D" id="1.10.443.10">
    <property type="entry name" value="Intergrase catalytic core"/>
    <property type="match status" value="1"/>
</dbReference>
<dbReference type="InterPro" id="IPR013762">
    <property type="entry name" value="Integrase-like_cat_sf"/>
</dbReference>
<name>A0A2P7MSD5_9CYAN</name>